<name>A0A089LTM4_9BACL</name>
<dbReference type="GO" id="GO:0016020">
    <property type="term" value="C:membrane"/>
    <property type="evidence" value="ECO:0007669"/>
    <property type="project" value="TreeGrafter"/>
</dbReference>
<accession>A0A089LTM4</accession>
<evidence type="ECO:0000259" key="1">
    <source>
        <dbReference type="Pfam" id="PF00561"/>
    </source>
</evidence>
<dbReference type="Proteomes" id="UP000029507">
    <property type="component" value="Chromosome"/>
</dbReference>
<dbReference type="EMBL" id="CP009286">
    <property type="protein sequence ID" value="AIQ62588.1"/>
    <property type="molecule type" value="Genomic_DNA"/>
</dbReference>
<dbReference type="Pfam" id="PF00561">
    <property type="entry name" value="Abhydrolase_1"/>
    <property type="match status" value="1"/>
</dbReference>
<dbReference type="HOGENOM" id="CLU_1068947_0_0_9"/>
<dbReference type="InterPro" id="IPR000073">
    <property type="entry name" value="AB_hydrolase_1"/>
</dbReference>
<dbReference type="PANTHER" id="PTHR43798:SF33">
    <property type="entry name" value="HYDROLASE, PUTATIVE (AFU_ORTHOLOGUE AFUA_2G14860)-RELATED"/>
    <property type="match status" value="1"/>
</dbReference>
<dbReference type="RefSeq" id="WP_038693894.1">
    <property type="nucleotide sequence ID" value="NZ_CP009286.1"/>
</dbReference>
<protein>
    <recommendedName>
        <fullName evidence="1">AB hydrolase-1 domain-containing protein</fullName>
    </recommendedName>
</protein>
<dbReference type="InterPro" id="IPR029058">
    <property type="entry name" value="AB_hydrolase_fold"/>
</dbReference>
<dbReference type="PANTHER" id="PTHR43798">
    <property type="entry name" value="MONOACYLGLYCEROL LIPASE"/>
    <property type="match status" value="1"/>
</dbReference>
<gene>
    <name evidence="2" type="ORF">PSTEL_05200</name>
</gene>
<keyword evidence="3" id="KW-1185">Reference proteome</keyword>
<dbReference type="InterPro" id="IPR050266">
    <property type="entry name" value="AB_hydrolase_sf"/>
</dbReference>
<proteinExistence type="predicted"/>
<dbReference type="Gene3D" id="3.40.50.1820">
    <property type="entry name" value="alpha/beta hydrolase"/>
    <property type="match status" value="1"/>
</dbReference>
<feature type="domain" description="AB hydrolase-1" evidence="1">
    <location>
        <begin position="76"/>
        <end position="249"/>
    </location>
</feature>
<evidence type="ECO:0000313" key="2">
    <source>
        <dbReference type="EMBL" id="AIQ62588.1"/>
    </source>
</evidence>
<reference evidence="2 3" key="1">
    <citation type="submission" date="2014-08" db="EMBL/GenBank/DDBJ databases">
        <title>Comparative genomics of the Paenibacillus odorifer group.</title>
        <authorList>
            <person name="den Bakker H.C."/>
            <person name="Tsai Y.-C."/>
            <person name="Martin N."/>
            <person name="Korlach J."/>
            <person name="Wiedmann M."/>
        </authorList>
    </citation>
    <scope>NUCLEOTIDE SEQUENCE [LARGE SCALE GENOMIC DNA]</scope>
    <source>
        <strain evidence="2 3">DSM 14472</strain>
    </source>
</reference>
<dbReference type="SUPFAM" id="SSF53474">
    <property type="entry name" value="alpha/beta-Hydrolases"/>
    <property type="match status" value="1"/>
</dbReference>
<sequence>MSARLYGTPPHQVFLVHGGPGAPGEMSPVARRLGDSMGVAEQLQSKRSLSGLLEELKGDIEDHSTVDHGTVEHSTGPVVLVGYSWGAWLSYIFAAEYPRLVRKIILVSSGPFEASYAAEIMKTRLSRLNDHEKKQVEALEQQLAEEGPARNDVLMQYGKLMSQADSYAPILPDANEDVQVDVAAFQSVWSEAALLRSSGELLKFGPRISCPVTVIHGDYDPHPAEGVIEPLRSVIGNLKYMKLQNCGHTPWKEQMAKDIFYEILQQELQE</sequence>
<dbReference type="KEGG" id="pste:PSTEL_05200"/>
<dbReference type="STRING" id="169760.PSTEL_05200"/>
<evidence type="ECO:0000313" key="3">
    <source>
        <dbReference type="Proteomes" id="UP000029507"/>
    </source>
</evidence>
<dbReference type="OrthoDB" id="9796770at2"/>
<organism evidence="2 3">
    <name type="scientific">Paenibacillus stellifer</name>
    <dbReference type="NCBI Taxonomy" id="169760"/>
    <lineage>
        <taxon>Bacteria</taxon>
        <taxon>Bacillati</taxon>
        <taxon>Bacillota</taxon>
        <taxon>Bacilli</taxon>
        <taxon>Bacillales</taxon>
        <taxon>Paenibacillaceae</taxon>
        <taxon>Paenibacillus</taxon>
    </lineage>
</organism>
<dbReference type="AlphaFoldDB" id="A0A089LTM4"/>